<name>A0ABR9NUD0_9BACT</name>
<dbReference type="EMBL" id="JADBFD010000009">
    <property type="protein sequence ID" value="MBE2887859.1"/>
    <property type="molecule type" value="Genomic_DNA"/>
</dbReference>
<feature type="transmembrane region" description="Helical" evidence="5">
    <location>
        <begin position="12"/>
        <end position="30"/>
    </location>
</feature>
<evidence type="ECO:0000313" key="8">
    <source>
        <dbReference type="EMBL" id="MBE2887859.1"/>
    </source>
</evidence>
<feature type="domain" description="HAMP" evidence="7">
    <location>
        <begin position="227"/>
        <end position="279"/>
    </location>
</feature>
<reference evidence="8 9" key="1">
    <citation type="submission" date="2020-10" db="EMBL/GenBank/DDBJ databases">
        <title>Investigation of anaerobic biodegradation of phenanthrene by a sulfate-dependent Geobacter anodireducens strain PheS2.</title>
        <authorList>
            <person name="Zhang Z."/>
        </authorList>
    </citation>
    <scope>NUCLEOTIDE SEQUENCE [LARGE SCALE GENOMIC DNA]</scope>
    <source>
        <strain evidence="8 9">PheS2</strain>
    </source>
</reference>
<dbReference type="PROSITE" id="PS50885">
    <property type="entry name" value="HAMP"/>
    <property type="match status" value="1"/>
</dbReference>
<gene>
    <name evidence="8" type="ORF">IIE05_07745</name>
</gene>
<feature type="region of interest" description="Disordered" evidence="4">
    <location>
        <begin position="720"/>
        <end position="739"/>
    </location>
</feature>
<keyword evidence="5" id="KW-1133">Transmembrane helix</keyword>
<evidence type="ECO:0000256" key="3">
    <source>
        <dbReference type="PROSITE-ProRule" id="PRU00284"/>
    </source>
</evidence>
<dbReference type="SMART" id="SM00304">
    <property type="entry name" value="HAMP"/>
    <property type="match status" value="2"/>
</dbReference>
<comment type="caution">
    <text evidence="8">The sequence shown here is derived from an EMBL/GenBank/DDBJ whole genome shotgun (WGS) entry which is preliminary data.</text>
</comment>
<comment type="similarity">
    <text evidence="2">Belongs to the methyl-accepting chemotaxis (MCP) protein family.</text>
</comment>
<keyword evidence="5" id="KW-0812">Transmembrane</keyword>
<dbReference type="InterPro" id="IPR051310">
    <property type="entry name" value="MCP_chemotaxis"/>
</dbReference>
<evidence type="ECO:0000313" key="9">
    <source>
        <dbReference type="Proteomes" id="UP000618926"/>
    </source>
</evidence>
<protein>
    <submittedName>
        <fullName evidence="8">HAMP domain-containing protein</fullName>
    </submittedName>
</protein>
<feature type="transmembrane region" description="Helical" evidence="5">
    <location>
        <begin position="203"/>
        <end position="225"/>
    </location>
</feature>
<dbReference type="InterPro" id="IPR003660">
    <property type="entry name" value="HAMP_dom"/>
</dbReference>
<evidence type="ECO:0000259" key="7">
    <source>
        <dbReference type="PROSITE" id="PS50885"/>
    </source>
</evidence>
<keyword evidence="3" id="KW-0807">Transducer</keyword>
<evidence type="ECO:0000256" key="4">
    <source>
        <dbReference type="SAM" id="MobiDB-lite"/>
    </source>
</evidence>
<evidence type="ECO:0000256" key="2">
    <source>
        <dbReference type="ARBA" id="ARBA00029447"/>
    </source>
</evidence>
<dbReference type="Pfam" id="PF00672">
    <property type="entry name" value="HAMP"/>
    <property type="match status" value="1"/>
</dbReference>
<evidence type="ECO:0000256" key="5">
    <source>
        <dbReference type="SAM" id="Phobius"/>
    </source>
</evidence>
<dbReference type="PANTHER" id="PTHR43531">
    <property type="entry name" value="PROTEIN ICFG"/>
    <property type="match status" value="1"/>
</dbReference>
<dbReference type="InterPro" id="IPR004089">
    <property type="entry name" value="MCPsignal_dom"/>
</dbReference>
<sequence length="739" mass="79173">MFKEMKLGYRLIGSFAIMAVIVAVTGFIGIRSIGMVGSRVSDLMQTRADQQKLALQLQAAERTSRVALLEAMMGHVDAKTMATNVESYHKNRDIFRRYSNALRKGDPALGIRLGAVDTVMEEHAKALMETWSEYEKVADKIIAYKAGVLSGSESPSALVESRLISELSGASEFVARDIDDLIETVKGLMQAVGQETRQIRASVSITFVIVIIGAAVLAFVFGVVATRNIIRRVNMMVKALNKGAEGDLTVRVTTSATDELSLLGRDFNIMLEMLGELVRKVNHSLVEVGQISANIFEASRRVMAAAEVQAEGVSLTSSAVAQINTSIKEVSRGVDGLSLSASETSSSILEMAASIEEVAVNVDSLAQAVEEVSSSVMEMAASIKQIANSVVSLQDVTTTTASSVAEMDSSIRQVEKNAMETAAISEEVRRDAEMGKASVEATIAGIHEIKRSSRITSEVIETLSVRATDIGAILSVIDEVAEQTNLLALNAAIIAAQAGEHGKGFAVVADEIKELAERTTSSTREIAQLIKGVQDETARAVEAIDLAEKSIADGEALSHKSGEALAKIVSGVQGATTQVESIARATMEQAKGSQMIRSAMERVSDMIAQVASATREQGKGSDMIMAAAERMKGLTSQVRISTREQSKVGSFIARSTENITDMIQQIKRACDEQSRGSDQIIRAVEDIQESTSTNLGSARMMDDAVSRLSRQLEVLERGMSSFKVEDRHPGTGAGDLRTP</sequence>
<feature type="domain" description="Methyl-accepting transducer" evidence="6">
    <location>
        <begin position="368"/>
        <end position="604"/>
    </location>
</feature>
<dbReference type="Proteomes" id="UP000618926">
    <property type="component" value="Unassembled WGS sequence"/>
</dbReference>
<dbReference type="PROSITE" id="PS50111">
    <property type="entry name" value="CHEMOTAXIS_TRANSDUC_2"/>
    <property type="match status" value="1"/>
</dbReference>
<accession>A0ABR9NUD0</accession>
<dbReference type="SMART" id="SM00283">
    <property type="entry name" value="MA"/>
    <property type="match status" value="1"/>
</dbReference>
<dbReference type="Pfam" id="PF00015">
    <property type="entry name" value="MCPsignal"/>
    <property type="match status" value="1"/>
</dbReference>
<organism evidence="8 9">
    <name type="scientific">Geobacter anodireducens</name>
    <dbReference type="NCBI Taxonomy" id="1340425"/>
    <lineage>
        <taxon>Bacteria</taxon>
        <taxon>Pseudomonadati</taxon>
        <taxon>Thermodesulfobacteriota</taxon>
        <taxon>Desulfuromonadia</taxon>
        <taxon>Geobacterales</taxon>
        <taxon>Geobacteraceae</taxon>
        <taxon>Geobacter</taxon>
    </lineage>
</organism>
<dbReference type="RefSeq" id="WP_052269386.1">
    <property type="nucleotide sequence ID" value="NZ_JADBFD010000009.1"/>
</dbReference>
<evidence type="ECO:0000259" key="6">
    <source>
        <dbReference type="PROSITE" id="PS50111"/>
    </source>
</evidence>
<dbReference type="PANTHER" id="PTHR43531:SF11">
    <property type="entry name" value="METHYL-ACCEPTING CHEMOTAXIS PROTEIN 3"/>
    <property type="match status" value="1"/>
</dbReference>
<dbReference type="Gene3D" id="6.10.340.10">
    <property type="match status" value="1"/>
</dbReference>
<keyword evidence="5" id="KW-0472">Membrane</keyword>
<proteinExistence type="inferred from homology"/>
<dbReference type="CDD" id="cd06225">
    <property type="entry name" value="HAMP"/>
    <property type="match status" value="1"/>
</dbReference>
<keyword evidence="9" id="KW-1185">Reference proteome</keyword>
<evidence type="ECO:0000256" key="1">
    <source>
        <dbReference type="ARBA" id="ARBA00022500"/>
    </source>
</evidence>
<dbReference type="Gene3D" id="1.10.287.950">
    <property type="entry name" value="Methyl-accepting chemotaxis protein"/>
    <property type="match status" value="2"/>
</dbReference>
<dbReference type="SUPFAM" id="SSF58104">
    <property type="entry name" value="Methyl-accepting chemotaxis protein (MCP) signaling domain"/>
    <property type="match status" value="3"/>
</dbReference>
<keyword evidence="1" id="KW-0145">Chemotaxis</keyword>